<protein>
    <submittedName>
        <fullName evidence="2">Uncharacterized protein</fullName>
    </submittedName>
</protein>
<feature type="transmembrane region" description="Helical" evidence="1">
    <location>
        <begin position="93"/>
        <end position="113"/>
    </location>
</feature>
<sequence>MNFKSPSTASLANLFSLPSTSTVIFFDAISRFLICCFSSAERVLKPVISKVFAFDKIPLCLCFNLTETLSLVLSLKSTFGLIKYSNVFLSIKVVSATLISLEVIVLAILLAWFSTETPLIFSSSLAKMPLFHQLNRL</sequence>
<accession>A0A9Q9BQB1</accession>
<proteinExistence type="predicted"/>
<keyword evidence="1" id="KW-0472">Membrane</keyword>
<evidence type="ECO:0000313" key="2">
    <source>
        <dbReference type="EMBL" id="UTO25849.1"/>
    </source>
</evidence>
<keyword evidence="1" id="KW-1133">Transmembrane helix</keyword>
<name>A0A9Q9BQB1_9BACT</name>
<dbReference type="Proteomes" id="UP001059349">
    <property type="component" value="Chromosome"/>
</dbReference>
<dbReference type="AlphaFoldDB" id="A0A9Q9BQB1"/>
<organism evidence="2 3">
    <name type="scientific">Metamycoplasma hyosynoviae</name>
    <dbReference type="NCBI Taxonomy" id="29559"/>
    <lineage>
        <taxon>Bacteria</taxon>
        <taxon>Bacillati</taxon>
        <taxon>Mycoplasmatota</taxon>
        <taxon>Mycoplasmoidales</taxon>
        <taxon>Metamycoplasmataceae</taxon>
        <taxon>Metamycoplasma</taxon>
    </lineage>
</organism>
<gene>
    <name evidence="2" type="ORF">NMG93_03185</name>
</gene>
<evidence type="ECO:0000313" key="3">
    <source>
        <dbReference type="Proteomes" id="UP001059349"/>
    </source>
</evidence>
<dbReference type="EMBL" id="CP101127">
    <property type="protein sequence ID" value="UTO25849.1"/>
    <property type="molecule type" value="Genomic_DNA"/>
</dbReference>
<reference evidence="2" key="1">
    <citation type="submission" date="2022-07" db="EMBL/GenBank/DDBJ databases">
        <title>Complete genome of Mycoplasma hyosynoviae B1.</title>
        <authorList>
            <person name="Spergser J."/>
        </authorList>
    </citation>
    <scope>NUCLEOTIDE SEQUENCE</scope>
    <source>
        <strain evidence="2">B1</strain>
    </source>
</reference>
<evidence type="ECO:0000256" key="1">
    <source>
        <dbReference type="SAM" id="Phobius"/>
    </source>
</evidence>
<keyword evidence="1" id="KW-0812">Transmembrane</keyword>